<keyword evidence="3" id="KW-1185">Reference proteome</keyword>
<evidence type="ECO:0000256" key="1">
    <source>
        <dbReference type="SAM" id="MobiDB-lite"/>
    </source>
</evidence>
<dbReference type="GeneTree" id="ENSGT00490000044045"/>
<proteinExistence type="predicted"/>
<dbReference type="Proteomes" id="UP000002281">
    <property type="component" value="Chromosome 4"/>
</dbReference>
<evidence type="ECO:0008006" key="4">
    <source>
        <dbReference type="Google" id="ProtNLM"/>
    </source>
</evidence>
<evidence type="ECO:0000313" key="3">
    <source>
        <dbReference type="Proteomes" id="UP000002281"/>
    </source>
</evidence>
<dbReference type="AlphaFoldDB" id="A0A9L0RXU9"/>
<evidence type="ECO:0000313" key="2">
    <source>
        <dbReference type="Ensembl" id="ENSECAP00000068650.1"/>
    </source>
</evidence>
<feature type="compositionally biased region" description="Acidic residues" evidence="1">
    <location>
        <begin position="143"/>
        <end position="154"/>
    </location>
</feature>
<accession>A0A9L0RXU9</accession>
<protein>
    <recommendedName>
        <fullName evidence="4">Coiled-coil domain containing 201</fullName>
    </recommendedName>
</protein>
<sequence>GNLGVAWCRKKTSGHWTARCPVRPPDSHQALGQTLSLCCSQFPHLENAGLNQFPESGSSEDGSPSSATRWPSSRPILKRSTAQSRHRRPSGQVPYWQGRGPARGSLLPARYSWDLSSSSAALQERRLSTVGASGESTGRLEPDLDPWDPGEDPLEPASVTHQRQQRESPPARSRPRKLGLPGIPDTARRQRRDLKKLAAEMERVRQWESRLLQNIEEAVQHELTIDDD</sequence>
<reference evidence="2" key="2">
    <citation type="submission" date="2025-08" db="UniProtKB">
        <authorList>
            <consortium name="Ensembl"/>
        </authorList>
    </citation>
    <scope>IDENTIFICATION</scope>
    <source>
        <strain evidence="2">Thoroughbred</strain>
    </source>
</reference>
<reference evidence="2" key="3">
    <citation type="submission" date="2025-09" db="UniProtKB">
        <authorList>
            <consortium name="Ensembl"/>
        </authorList>
    </citation>
    <scope>IDENTIFICATION</scope>
    <source>
        <strain evidence="2">Thoroughbred</strain>
    </source>
</reference>
<feature type="region of interest" description="Disordered" evidence="1">
    <location>
        <begin position="50"/>
        <end position="101"/>
    </location>
</feature>
<dbReference type="Ensembl" id="ENSECAT00000075030.2">
    <property type="protein sequence ID" value="ENSECAP00000068650.1"/>
    <property type="gene ID" value="ENSECAG00000041305.2"/>
</dbReference>
<name>A0A9L0RXU9_HORSE</name>
<feature type="region of interest" description="Disordered" evidence="1">
    <location>
        <begin position="126"/>
        <end position="191"/>
    </location>
</feature>
<organism evidence="2 3">
    <name type="scientific">Equus caballus</name>
    <name type="common">Horse</name>
    <dbReference type="NCBI Taxonomy" id="9796"/>
    <lineage>
        <taxon>Eukaryota</taxon>
        <taxon>Metazoa</taxon>
        <taxon>Chordata</taxon>
        <taxon>Craniata</taxon>
        <taxon>Vertebrata</taxon>
        <taxon>Euteleostomi</taxon>
        <taxon>Mammalia</taxon>
        <taxon>Eutheria</taxon>
        <taxon>Laurasiatheria</taxon>
        <taxon>Perissodactyla</taxon>
        <taxon>Equidae</taxon>
        <taxon>Equus</taxon>
    </lineage>
</organism>
<reference evidence="2 3" key="1">
    <citation type="journal article" date="2009" name="Science">
        <title>Genome sequence, comparative analysis, and population genetics of the domestic horse.</title>
        <authorList>
            <consortium name="Broad Institute Genome Sequencing Platform"/>
            <consortium name="Broad Institute Whole Genome Assembly Team"/>
            <person name="Wade C.M."/>
            <person name="Giulotto E."/>
            <person name="Sigurdsson S."/>
            <person name="Zoli M."/>
            <person name="Gnerre S."/>
            <person name="Imsland F."/>
            <person name="Lear T.L."/>
            <person name="Adelson D.L."/>
            <person name="Bailey E."/>
            <person name="Bellone R.R."/>
            <person name="Bloecker H."/>
            <person name="Distl O."/>
            <person name="Edgar R.C."/>
            <person name="Garber M."/>
            <person name="Leeb T."/>
            <person name="Mauceli E."/>
            <person name="MacLeod J.N."/>
            <person name="Penedo M.C.T."/>
            <person name="Raison J.M."/>
            <person name="Sharpe T."/>
            <person name="Vogel J."/>
            <person name="Andersson L."/>
            <person name="Antczak D.F."/>
            <person name="Biagi T."/>
            <person name="Binns M.M."/>
            <person name="Chowdhary B.P."/>
            <person name="Coleman S.J."/>
            <person name="Della Valle G."/>
            <person name="Fryc S."/>
            <person name="Guerin G."/>
            <person name="Hasegawa T."/>
            <person name="Hill E.W."/>
            <person name="Jurka J."/>
            <person name="Kiialainen A."/>
            <person name="Lindgren G."/>
            <person name="Liu J."/>
            <person name="Magnani E."/>
            <person name="Mickelson J.R."/>
            <person name="Murray J."/>
            <person name="Nergadze S.G."/>
            <person name="Onofrio R."/>
            <person name="Pedroni S."/>
            <person name="Piras M.F."/>
            <person name="Raudsepp T."/>
            <person name="Rocchi M."/>
            <person name="Roeed K.H."/>
            <person name="Ryder O.A."/>
            <person name="Searle S."/>
            <person name="Skow L."/>
            <person name="Swinburne J.E."/>
            <person name="Syvaenen A.C."/>
            <person name="Tozaki T."/>
            <person name="Valberg S.J."/>
            <person name="Vaudin M."/>
            <person name="White J.R."/>
            <person name="Zody M.C."/>
            <person name="Lander E.S."/>
            <person name="Lindblad-Toh K."/>
        </authorList>
    </citation>
    <scope>NUCLEOTIDE SEQUENCE [LARGE SCALE GENOMIC DNA]</scope>
    <source>
        <strain evidence="2 3">Thoroughbred</strain>
    </source>
</reference>
<feature type="compositionally biased region" description="Low complexity" evidence="1">
    <location>
        <begin position="54"/>
        <end position="66"/>
    </location>
</feature>